<name>A0ACB8XMC9_ARCLA</name>
<organism evidence="1 2">
    <name type="scientific">Arctium lappa</name>
    <name type="common">Greater burdock</name>
    <name type="synonym">Lappa major</name>
    <dbReference type="NCBI Taxonomy" id="4217"/>
    <lineage>
        <taxon>Eukaryota</taxon>
        <taxon>Viridiplantae</taxon>
        <taxon>Streptophyta</taxon>
        <taxon>Embryophyta</taxon>
        <taxon>Tracheophyta</taxon>
        <taxon>Spermatophyta</taxon>
        <taxon>Magnoliopsida</taxon>
        <taxon>eudicotyledons</taxon>
        <taxon>Gunneridae</taxon>
        <taxon>Pentapetalae</taxon>
        <taxon>asterids</taxon>
        <taxon>campanulids</taxon>
        <taxon>Asterales</taxon>
        <taxon>Asteraceae</taxon>
        <taxon>Carduoideae</taxon>
        <taxon>Cardueae</taxon>
        <taxon>Arctiinae</taxon>
        <taxon>Arctium</taxon>
    </lineage>
</organism>
<reference evidence="1 2" key="2">
    <citation type="journal article" date="2022" name="Mol. Ecol. Resour.">
        <title>The genomes of chicory, endive, great burdock and yacon provide insights into Asteraceae paleo-polyploidization history and plant inulin production.</title>
        <authorList>
            <person name="Fan W."/>
            <person name="Wang S."/>
            <person name="Wang H."/>
            <person name="Wang A."/>
            <person name="Jiang F."/>
            <person name="Liu H."/>
            <person name="Zhao H."/>
            <person name="Xu D."/>
            <person name="Zhang Y."/>
        </authorList>
    </citation>
    <scope>NUCLEOTIDE SEQUENCE [LARGE SCALE GENOMIC DNA]</scope>
    <source>
        <strain evidence="2">cv. Niubang</strain>
    </source>
</reference>
<comment type="caution">
    <text evidence="1">The sequence shown here is derived from an EMBL/GenBank/DDBJ whole genome shotgun (WGS) entry which is preliminary data.</text>
</comment>
<dbReference type="EMBL" id="CM042062">
    <property type="protein sequence ID" value="KAI3669367.1"/>
    <property type="molecule type" value="Genomic_DNA"/>
</dbReference>
<reference evidence="2" key="1">
    <citation type="journal article" date="2022" name="Mol. Ecol. Resour.">
        <title>The genomes of chicory, endive, great burdock and yacon provide insights into Asteraceae palaeo-polyploidization history and plant inulin production.</title>
        <authorList>
            <person name="Fan W."/>
            <person name="Wang S."/>
            <person name="Wang H."/>
            <person name="Wang A."/>
            <person name="Jiang F."/>
            <person name="Liu H."/>
            <person name="Zhao H."/>
            <person name="Xu D."/>
            <person name="Zhang Y."/>
        </authorList>
    </citation>
    <scope>NUCLEOTIDE SEQUENCE [LARGE SCALE GENOMIC DNA]</scope>
    <source>
        <strain evidence="2">cv. Niubang</strain>
    </source>
</reference>
<dbReference type="Proteomes" id="UP001055879">
    <property type="component" value="Linkage Group LG16"/>
</dbReference>
<sequence>MIHKLISSVRSYFGLRAVSPANGPRTTEPGLQGESCCVCLLSLEKAADDEKRVLACGHEFHKACVNKWFDVCRKTCPVCRFSVEVEGVKSKKSEELTEEMVIWFSSFHVAGNGTKSGYQKEPAAAEKKPKAEKKLPKDASVVGADKNEEEAQEIGGDLQDLHIQGLFFLVRSRLL</sequence>
<proteinExistence type="predicted"/>
<evidence type="ECO:0000313" key="1">
    <source>
        <dbReference type="EMBL" id="KAI3669367.1"/>
    </source>
</evidence>
<protein>
    <submittedName>
        <fullName evidence="1">Uncharacterized protein</fullName>
    </submittedName>
</protein>
<keyword evidence="2" id="KW-1185">Reference proteome</keyword>
<accession>A0ACB8XMC9</accession>
<gene>
    <name evidence="1" type="ORF">L6452_40601</name>
</gene>
<evidence type="ECO:0000313" key="2">
    <source>
        <dbReference type="Proteomes" id="UP001055879"/>
    </source>
</evidence>